<evidence type="ECO:0000313" key="2">
    <source>
        <dbReference type="Proteomes" id="UP000245137"/>
    </source>
</evidence>
<comment type="caution">
    <text evidence="1">The sequence shown here is derived from an EMBL/GenBank/DDBJ whole genome shotgun (WGS) entry which is preliminary data.</text>
</comment>
<dbReference type="Gene3D" id="6.10.10.120">
    <property type="entry name" value="Antitoxin ParD1-like"/>
    <property type="match status" value="1"/>
</dbReference>
<keyword evidence="2" id="KW-1185">Reference proteome</keyword>
<accession>A0A2U1STB4</accession>
<reference evidence="1 2" key="1">
    <citation type="journal article" date="2018" name="Appl. Microbiol. Biotechnol.">
        <title>Co-cultivation of the strictly anaerobic methanogen Methanosarcina barkeri with aerobic methanotrophs in an oxygen-limited membrane bioreactor.</title>
        <authorList>
            <person name="In 't Zandt M.H."/>
            <person name="van den Bosch T.J.M."/>
            <person name="Rijkers R."/>
            <person name="van Kessel M.A.H.J."/>
            <person name="Jetten M.S.M."/>
            <person name="Welte C.U."/>
        </authorList>
    </citation>
    <scope>NUCLEOTIDE SEQUENCE [LARGE SCALE GENOMIC DNA]</scope>
    <source>
        <strain evidence="1 2">DSM 17706</strain>
    </source>
</reference>
<proteinExistence type="predicted"/>
<name>A0A2U1STB4_METSR</name>
<dbReference type="AlphaFoldDB" id="A0A2U1STB4"/>
<dbReference type="Proteomes" id="UP000245137">
    <property type="component" value="Unassembled WGS sequence"/>
</dbReference>
<dbReference type="InterPro" id="IPR038296">
    <property type="entry name" value="ParD_sf"/>
</dbReference>
<dbReference type="EMBL" id="PUIV01000005">
    <property type="protein sequence ID" value="PWB94871.1"/>
    <property type="molecule type" value="Genomic_DNA"/>
</dbReference>
<protein>
    <recommendedName>
        <fullName evidence="3">Type II toxin-antitoxin system ParD family antitoxin</fullName>
    </recommendedName>
</protein>
<evidence type="ECO:0008006" key="3">
    <source>
        <dbReference type="Google" id="ProtNLM"/>
    </source>
</evidence>
<organism evidence="1 2">
    <name type="scientific">Methylosinus sporium</name>
    <dbReference type="NCBI Taxonomy" id="428"/>
    <lineage>
        <taxon>Bacteria</taxon>
        <taxon>Pseudomonadati</taxon>
        <taxon>Pseudomonadota</taxon>
        <taxon>Alphaproteobacteria</taxon>
        <taxon>Hyphomicrobiales</taxon>
        <taxon>Methylocystaceae</taxon>
        <taxon>Methylosinus</taxon>
    </lineage>
</organism>
<sequence>MPHDPRPEPLMKVELTPDAAQWVEAALAAGRFASAEEAIRYAVDRIKLSELRAELAAAEAEGGAFGGDEVKRFARDRLAAEERTSDH</sequence>
<evidence type="ECO:0000313" key="1">
    <source>
        <dbReference type="EMBL" id="PWB94871.1"/>
    </source>
</evidence>
<gene>
    <name evidence="1" type="ORF">C5689_05325</name>
</gene>